<evidence type="ECO:0000256" key="3">
    <source>
        <dbReference type="ARBA" id="ARBA00022741"/>
    </source>
</evidence>
<dbReference type="GO" id="GO:0005524">
    <property type="term" value="F:ATP binding"/>
    <property type="evidence" value="ECO:0007669"/>
    <property type="project" value="InterPro"/>
</dbReference>
<dbReference type="PANTHER" id="PTHR23359">
    <property type="entry name" value="NUCLEOTIDE KINASE"/>
    <property type="match status" value="1"/>
</dbReference>
<keyword evidence="4 5" id="KW-0418">Kinase</keyword>
<dbReference type="GO" id="GO:0009165">
    <property type="term" value="P:nucleotide biosynthetic process"/>
    <property type="evidence" value="ECO:0007669"/>
    <property type="project" value="UniProtKB-KW"/>
</dbReference>
<evidence type="ECO:0000313" key="5">
    <source>
        <dbReference type="EMBL" id="KUK67030.1"/>
    </source>
</evidence>
<dbReference type="Gene3D" id="3.40.50.300">
    <property type="entry name" value="P-loop containing nucleotide triphosphate hydrolases"/>
    <property type="match status" value="1"/>
</dbReference>
<comment type="caution">
    <text evidence="5">The sequence shown here is derived from an EMBL/GenBank/DDBJ whole genome shotgun (WGS) entry which is preliminary data.</text>
</comment>
<protein>
    <submittedName>
        <fullName evidence="5">Adenylate kinase</fullName>
    </submittedName>
</protein>
<sequence length="86" mass="10081">MNILFHGPSGSGKDTQVDLLVKKYDFEKIGTGEMFRKMYEKGDRDAIEAHSYYSKGHFVPNDLTYKMFEKYLENFDPKKDWAFVSV</sequence>
<evidence type="ECO:0000256" key="1">
    <source>
        <dbReference type="ARBA" id="ARBA00022679"/>
    </source>
</evidence>
<dbReference type="EMBL" id="LGGI01000049">
    <property type="protein sequence ID" value="KUK67030.1"/>
    <property type="molecule type" value="Genomic_DNA"/>
</dbReference>
<dbReference type="InterPro" id="IPR027417">
    <property type="entry name" value="P-loop_NTPase"/>
</dbReference>
<evidence type="ECO:0000256" key="2">
    <source>
        <dbReference type="ARBA" id="ARBA00022727"/>
    </source>
</evidence>
<keyword evidence="3" id="KW-0547">Nucleotide-binding</keyword>
<evidence type="ECO:0000313" key="6">
    <source>
        <dbReference type="Proteomes" id="UP000053469"/>
    </source>
</evidence>
<accession>A0A124FU00</accession>
<keyword evidence="1" id="KW-0808">Transferase</keyword>
<dbReference type="GO" id="GO:0019205">
    <property type="term" value="F:nucleobase-containing compound kinase activity"/>
    <property type="evidence" value="ECO:0007669"/>
    <property type="project" value="InterPro"/>
</dbReference>
<proteinExistence type="predicted"/>
<keyword evidence="2" id="KW-0545">Nucleotide biosynthesis</keyword>
<dbReference type="InterPro" id="IPR000850">
    <property type="entry name" value="Adenylat/UMP-CMP_kin"/>
</dbReference>
<dbReference type="SUPFAM" id="SSF52540">
    <property type="entry name" value="P-loop containing nucleoside triphosphate hydrolases"/>
    <property type="match status" value="1"/>
</dbReference>
<evidence type="ECO:0000256" key="4">
    <source>
        <dbReference type="ARBA" id="ARBA00022777"/>
    </source>
</evidence>
<organism evidence="5 6">
    <name type="scientific">candidate division WS6 bacterium 36_33</name>
    <dbReference type="NCBI Taxonomy" id="1641388"/>
    <lineage>
        <taxon>Bacteria</taxon>
        <taxon>Candidatus Dojkabacteria</taxon>
    </lineage>
</organism>
<dbReference type="AlphaFoldDB" id="A0A124FU00"/>
<name>A0A124FU00_9BACT</name>
<feature type="non-terminal residue" evidence="5">
    <location>
        <position position="86"/>
    </location>
</feature>
<dbReference type="Proteomes" id="UP000053469">
    <property type="component" value="Unassembled WGS sequence"/>
</dbReference>
<dbReference type="Pfam" id="PF00406">
    <property type="entry name" value="ADK"/>
    <property type="match status" value="1"/>
</dbReference>
<gene>
    <name evidence="5" type="ORF">XD87_0376</name>
</gene>
<reference evidence="6" key="1">
    <citation type="journal article" date="2015" name="MBio">
        <title>Genome-Resolved Metagenomic Analysis Reveals Roles for Candidate Phyla and Other Microbial Community Members in Biogeochemical Transformations in Oil Reservoirs.</title>
        <authorList>
            <person name="Hu P."/>
            <person name="Tom L."/>
            <person name="Singh A."/>
            <person name="Thomas B.C."/>
            <person name="Baker B.J."/>
            <person name="Piceno Y.M."/>
            <person name="Andersen G.L."/>
            <person name="Banfield J.F."/>
        </authorList>
    </citation>
    <scope>NUCLEOTIDE SEQUENCE [LARGE SCALE GENOMIC DNA]</scope>
</reference>